<sequence>MGELESLDARRLMMVLSVETRREGGLMRCYHAYRNGCGRESHDSRCMASSPEMGAFPLVAWYLSRKVYD</sequence>
<dbReference type="Gramene" id="rna-AYBTSS11_LOCUS22093">
    <property type="protein sequence ID" value="CAJ1969117.1"/>
    <property type="gene ID" value="gene-AYBTSS11_LOCUS22093"/>
</dbReference>
<accession>A0AA86SPJ8</accession>
<organism evidence="1 2">
    <name type="scientific">Sphenostylis stenocarpa</name>
    <dbReference type="NCBI Taxonomy" id="92480"/>
    <lineage>
        <taxon>Eukaryota</taxon>
        <taxon>Viridiplantae</taxon>
        <taxon>Streptophyta</taxon>
        <taxon>Embryophyta</taxon>
        <taxon>Tracheophyta</taxon>
        <taxon>Spermatophyta</taxon>
        <taxon>Magnoliopsida</taxon>
        <taxon>eudicotyledons</taxon>
        <taxon>Gunneridae</taxon>
        <taxon>Pentapetalae</taxon>
        <taxon>rosids</taxon>
        <taxon>fabids</taxon>
        <taxon>Fabales</taxon>
        <taxon>Fabaceae</taxon>
        <taxon>Papilionoideae</taxon>
        <taxon>50 kb inversion clade</taxon>
        <taxon>NPAAA clade</taxon>
        <taxon>indigoferoid/millettioid clade</taxon>
        <taxon>Phaseoleae</taxon>
        <taxon>Sphenostylis</taxon>
    </lineage>
</organism>
<reference evidence="1" key="1">
    <citation type="submission" date="2023-10" db="EMBL/GenBank/DDBJ databases">
        <authorList>
            <person name="Domelevo Entfellner J.-B."/>
        </authorList>
    </citation>
    <scope>NUCLEOTIDE SEQUENCE</scope>
</reference>
<dbReference type="EMBL" id="OY731404">
    <property type="protein sequence ID" value="CAJ1969117.1"/>
    <property type="molecule type" value="Genomic_DNA"/>
</dbReference>
<evidence type="ECO:0000313" key="2">
    <source>
        <dbReference type="Proteomes" id="UP001189624"/>
    </source>
</evidence>
<name>A0AA86SPJ8_9FABA</name>
<gene>
    <name evidence="1" type="ORF">AYBTSS11_LOCUS22093</name>
</gene>
<dbReference type="Proteomes" id="UP001189624">
    <property type="component" value="Chromosome 7"/>
</dbReference>
<dbReference type="AlphaFoldDB" id="A0AA86SPJ8"/>
<keyword evidence="2" id="KW-1185">Reference proteome</keyword>
<protein>
    <submittedName>
        <fullName evidence="1">Uncharacterized protein</fullName>
    </submittedName>
</protein>
<evidence type="ECO:0000313" key="1">
    <source>
        <dbReference type="EMBL" id="CAJ1969117.1"/>
    </source>
</evidence>
<proteinExistence type="predicted"/>